<organism evidence="12 13">
    <name type="scientific">Elysia crispata</name>
    <name type="common">lettuce slug</name>
    <dbReference type="NCBI Taxonomy" id="231223"/>
    <lineage>
        <taxon>Eukaryota</taxon>
        <taxon>Metazoa</taxon>
        <taxon>Spiralia</taxon>
        <taxon>Lophotrochozoa</taxon>
        <taxon>Mollusca</taxon>
        <taxon>Gastropoda</taxon>
        <taxon>Heterobranchia</taxon>
        <taxon>Euthyneura</taxon>
        <taxon>Panpulmonata</taxon>
        <taxon>Sacoglossa</taxon>
        <taxon>Placobranchoidea</taxon>
        <taxon>Plakobranchidae</taxon>
        <taxon>Elysia</taxon>
    </lineage>
</organism>
<evidence type="ECO:0000313" key="12">
    <source>
        <dbReference type="EMBL" id="KAK3769797.1"/>
    </source>
</evidence>
<dbReference type="PRINTS" id="PR00068">
    <property type="entry name" value="CUZNDISMTASE"/>
</dbReference>
<dbReference type="GO" id="GO:0004784">
    <property type="term" value="F:superoxide dismutase activity"/>
    <property type="evidence" value="ECO:0007669"/>
    <property type="project" value="UniProtKB-EC"/>
</dbReference>
<protein>
    <recommendedName>
        <fullName evidence="9">Superoxide dismutase [Cu-Zn]</fullName>
        <ecNumber evidence="9">1.15.1.1</ecNumber>
    </recommendedName>
</protein>
<name>A0AAE0ZJT2_9GAST</name>
<dbReference type="AlphaFoldDB" id="A0AAE0ZJT2"/>
<keyword evidence="10" id="KW-0732">Signal</keyword>
<evidence type="ECO:0000256" key="4">
    <source>
        <dbReference type="ARBA" id="ARBA00022862"/>
    </source>
</evidence>
<dbReference type="PROSITE" id="PS00087">
    <property type="entry name" value="SOD_CU_ZN_1"/>
    <property type="match status" value="1"/>
</dbReference>
<keyword evidence="13" id="KW-1185">Reference proteome</keyword>
<evidence type="ECO:0000256" key="6">
    <source>
        <dbReference type="ARBA" id="ARBA00023008"/>
    </source>
</evidence>
<gene>
    <name evidence="12" type="ORF">RRG08_046902</name>
</gene>
<dbReference type="PROSITE" id="PS00332">
    <property type="entry name" value="SOD_CU_ZN_2"/>
    <property type="match status" value="1"/>
</dbReference>
<evidence type="ECO:0000256" key="5">
    <source>
        <dbReference type="ARBA" id="ARBA00023002"/>
    </source>
</evidence>
<dbReference type="EMBL" id="JAWDGP010003890">
    <property type="protein sequence ID" value="KAK3769797.1"/>
    <property type="molecule type" value="Genomic_DNA"/>
</dbReference>
<dbReference type="SUPFAM" id="SSF49329">
    <property type="entry name" value="Cu,Zn superoxide dismutase-like"/>
    <property type="match status" value="1"/>
</dbReference>
<dbReference type="FunFam" id="2.60.40.200:FF:000003">
    <property type="entry name" value="Superoxide dismutase [Cu-Zn], chloroplastic"/>
    <property type="match status" value="1"/>
</dbReference>
<evidence type="ECO:0000256" key="2">
    <source>
        <dbReference type="ARBA" id="ARBA00022723"/>
    </source>
</evidence>
<feature type="signal peptide" evidence="10">
    <location>
        <begin position="1"/>
        <end position="16"/>
    </location>
</feature>
<proteinExistence type="inferred from homology"/>
<dbReference type="Proteomes" id="UP001283361">
    <property type="component" value="Unassembled WGS sequence"/>
</dbReference>
<evidence type="ECO:0000313" key="13">
    <source>
        <dbReference type="Proteomes" id="UP001283361"/>
    </source>
</evidence>
<evidence type="ECO:0000256" key="7">
    <source>
        <dbReference type="ARBA" id="ARBA00023157"/>
    </source>
</evidence>
<dbReference type="InterPro" id="IPR001424">
    <property type="entry name" value="SOD_Cu_Zn_dom"/>
</dbReference>
<dbReference type="InterPro" id="IPR024134">
    <property type="entry name" value="SOD_Cu/Zn_/chaperone"/>
</dbReference>
<dbReference type="CDD" id="cd00305">
    <property type="entry name" value="Cu-Zn_Superoxide_Dismutase"/>
    <property type="match status" value="1"/>
</dbReference>
<comment type="cofactor">
    <cofactor evidence="9">
        <name>Zn(2+)</name>
        <dbReference type="ChEBI" id="CHEBI:29105"/>
    </cofactor>
    <text evidence="9">Binds 1 zinc ion per subunit.</text>
</comment>
<evidence type="ECO:0000256" key="3">
    <source>
        <dbReference type="ARBA" id="ARBA00022833"/>
    </source>
</evidence>
<evidence type="ECO:0000259" key="11">
    <source>
        <dbReference type="Pfam" id="PF00080"/>
    </source>
</evidence>
<dbReference type="Gene3D" id="2.60.40.200">
    <property type="entry name" value="Superoxide dismutase, copper/zinc binding domain"/>
    <property type="match status" value="1"/>
</dbReference>
<keyword evidence="4" id="KW-0049">Antioxidant</keyword>
<dbReference type="InterPro" id="IPR018152">
    <property type="entry name" value="SOD_Cu/Zn_BS"/>
</dbReference>
<keyword evidence="6 9" id="KW-0186">Copper</keyword>
<evidence type="ECO:0000256" key="8">
    <source>
        <dbReference type="ARBA" id="ARBA00049204"/>
    </source>
</evidence>
<sequence length="184" mass="19126">MLKILAFLLGATFCVCEEMRATCVMDPSTVGAGATVKGVVTFYQRCVDDDMVITVKVEGLEPLAADGSNKKHGFHIHELGDITTGCGATGGHYNPMGVNHGAPEDAIRHVGDFGNLDQTADGRIDVTFRDPVASLFGELSIIGRAVVLHKKEDDLGKGGNAASLANGNAGARVGCCVIGIAKVN</sequence>
<dbReference type="EC" id="1.15.1.1" evidence="9"/>
<evidence type="ECO:0000256" key="9">
    <source>
        <dbReference type="RuleBase" id="RU000393"/>
    </source>
</evidence>
<comment type="similarity">
    <text evidence="1 9">Belongs to the Cu-Zn superoxide dismutase family.</text>
</comment>
<comment type="caution">
    <text evidence="12">The sequence shown here is derived from an EMBL/GenBank/DDBJ whole genome shotgun (WGS) entry which is preliminary data.</text>
</comment>
<keyword evidence="2 9" id="KW-0479">Metal-binding</keyword>
<comment type="cofactor">
    <cofactor evidence="9">
        <name>Cu cation</name>
        <dbReference type="ChEBI" id="CHEBI:23378"/>
    </cofactor>
    <text evidence="9">Binds 1 copper ion per subunit.</text>
</comment>
<dbReference type="PANTHER" id="PTHR10003">
    <property type="entry name" value="SUPEROXIDE DISMUTASE CU-ZN -RELATED"/>
    <property type="match status" value="1"/>
</dbReference>
<dbReference type="InterPro" id="IPR036423">
    <property type="entry name" value="SOD-like_Cu/Zn_dom_sf"/>
</dbReference>
<evidence type="ECO:0000256" key="10">
    <source>
        <dbReference type="SAM" id="SignalP"/>
    </source>
</evidence>
<dbReference type="GO" id="GO:0005507">
    <property type="term" value="F:copper ion binding"/>
    <property type="evidence" value="ECO:0007669"/>
    <property type="project" value="InterPro"/>
</dbReference>
<accession>A0AAE0ZJT2</accession>
<feature type="chain" id="PRO_5041980198" description="Superoxide dismutase [Cu-Zn]" evidence="10">
    <location>
        <begin position="17"/>
        <end position="184"/>
    </location>
</feature>
<feature type="domain" description="Superoxide dismutase copper/zinc binding" evidence="11">
    <location>
        <begin position="36"/>
        <end position="178"/>
    </location>
</feature>
<keyword evidence="3 9" id="KW-0862">Zinc</keyword>
<keyword evidence="7" id="KW-1015">Disulfide bond</keyword>
<comment type="function">
    <text evidence="9">Destroys radicals which are normally produced within the cells and which are toxic to biological systems.</text>
</comment>
<keyword evidence="5 9" id="KW-0560">Oxidoreductase</keyword>
<evidence type="ECO:0000256" key="1">
    <source>
        <dbReference type="ARBA" id="ARBA00010457"/>
    </source>
</evidence>
<reference evidence="12" key="1">
    <citation type="journal article" date="2023" name="G3 (Bethesda)">
        <title>A reference genome for the long-term kleptoplast-retaining sea slug Elysia crispata morphotype clarki.</title>
        <authorList>
            <person name="Eastman K.E."/>
            <person name="Pendleton A.L."/>
            <person name="Shaikh M.A."/>
            <person name="Suttiyut T."/>
            <person name="Ogas R."/>
            <person name="Tomko P."/>
            <person name="Gavelis G."/>
            <person name="Widhalm J.R."/>
            <person name="Wisecaver J.H."/>
        </authorList>
    </citation>
    <scope>NUCLEOTIDE SEQUENCE</scope>
    <source>
        <strain evidence="12">ECLA1</strain>
    </source>
</reference>
<dbReference type="Pfam" id="PF00080">
    <property type="entry name" value="Sod_Cu"/>
    <property type="match status" value="1"/>
</dbReference>
<comment type="catalytic activity">
    <reaction evidence="8 9">
        <text>2 superoxide + 2 H(+) = H2O2 + O2</text>
        <dbReference type="Rhea" id="RHEA:20696"/>
        <dbReference type="ChEBI" id="CHEBI:15378"/>
        <dbReference type="ChEBI" id="CHEBI:15379"/>
        <dbReference type="ChEBI" id="CHEBI:16240"/>
        <dbReference type="ChEBI" id="CHEBI:18421"/>
        <dbReference type="EC" id="1.15.1.1"/>
    </reaction>
</comment>